<reference evidence="1 2" key="1">
    <citation type="submission" date="2016-11" db="EMBL/GenBank/DDBJ databases">
        <title>Interaction between Lactobacillus species and yeast in water kefir.</title>
        <authorList>
            <person name="Behr J."/>
            <person name="Xu D."/>
            <person name="Vogel R.F."/>
        </authorList>
    </citation>
    <scope>NUCLEOTIDE SEQUENCE [LARGE SCALE GENOMIC DNA]</scope>
    <source>
        <strain evidence="1 2">TMW 1.1822</strain>
    </source>
</reference>
<name>A0A3Q8CKX6_9LACO</name>
<organism evidence="1 2">
    <name type="scientific">Liquorilactobacillus hordei</name>
    <dbReference type="NCBI Taxonomy" id="468911"/>
    <lineage>
        <taxon>Bacteria</taxon>
        <taxon>Bacillati</taxon>
        <taxon>Bacillota</taxon>
        <taxon>Bacilli</taxon>
        <taxon>Lactobacillales</taxon>
        <taxon>Lactobacillaceae</taxon>
        <taxon>Liquorilactobacillus</taxon>
    </lineage>
</organism>
<proteinExistence type="predicted"/>
<sequence length="77" mass="9035">MKKHHKIIKQSKYRGLSQKLIFDSVPYLIFTTLNKPQVLLVGVKKALAIKTSFRYNSFWLPTKTTYTKGSFCIVKRR</sequence>
<dbReference type="EMBL" id="CP018176">
    <property type="protein sequence ID" value="AUJ30673.1"/>
    <property type="molecule type" value="Genomic_DNA"/>
</dbReference>
<dbReference type="KEGG" id="lhw:BSQ49_11045"/>
<evidence type="ECO:0000313" key="1">
    <source>
        <dbReference type="EMBL" id="AUJ30673.1"/>
    </source>
</evidence>
<dbReference type="AlphaFoldDB" id="A0A3Q8CKX6"/>
<evidence type="ECO:0000313" key="2">
    <source>
        <dbReference type="Proteomes" id="UP000314960"/>
    </source>
</evidence>
<dbReference type="Proteomes" id="UP000314960">
    <property type="component" value="Chromosome"/>
</dbReference>
<protein>
    <submittedName>
        <fullName evidence="1">Uncharacterized protein</fullName>
    </submittedName>
</protein>
<gene>
    <name evidence="1" type="ORF">BSQ49_11045</name>
</gene>
<accession>A0A3Q8CKX6</accession>